<evidence type="ECO:0000256" key="1">
    <source>
        <dbReference type="SAM" id="MobiDB-lite"/>
    </source>
</evidence>
<name>A0A0H3KVZ5_BURM1</name>
<keyword evidence="3" id="KW-1185">Reference proteome</keyword>
<protein>
    <submittedName>
        <fullName evidence="2">Bacteriophage protein</fullName>
    </submittedName>
</protein>
<evidence type="ECO:0000313" key="3">
    <source>
        <dbReference type="Proteomes" id="UP000008815"/>
    </source>
</evidence>
<feature type="region of interest" description="Disordered" evidence="1">
    <location>
        <begin position="1"/>
        <end position="27"/>
    </location>
</feature>
<dbReference type="AlphaFoldDB" id="A0A0H3KVZ5"/>
<organism evidence="2 3">
    <name type="scientific">Burkholderia multivorans (strain ATCC 17616 / 249)</name>
    <dbReference type="NCBI Taxonomy" id="395019"/>
    <lineage>
        <taxon>Bacteria</taxon>
        <taxon>Pseudomonadati</taxon>
        <taxon>Pseudomonadota</taxon>
        <taxon>Betaproteobacteria</taxon>
        <taxon>Burkholderiales</taxon>
        <taxon>Burkholderiaceae</taxon>
        <taxon>Burkholderia</taxon>
        <taxon>Burkholderia cepacia complex</taxon>
    </lineage>
</organism>
<reference evidence="2 3" key="1">
    <citation type="submission" date="2007-04" db="EMBL/GenBank/DDBJ databases">
        <title>Complete genome sequence of Burkholderia multivorans ATCC 17616.</title>
        <authorList>
            <person name="Ohtsubo Y."/>
            <person name="Yamashita A."/>
            <person name="Kurokawa K."/>
            <person name="Takami H."/>
            <person name="Yuhara S."/>
            <person name="Nishiyama E."/>
            <person name="Endo R."/>
            <person name="Miyazaki R."/>
            <person name="Ono A."/>
            <person name="Yano K."/>
            <person name="Ito M."/>
            <person name="Sota M."/>
            <person name="Yuji N."/>
            <person name="Hattori M."/>
            <person name="Tsuda M."/>
        </authorList>
    </citation>
    <scope>NUCLEOTIDE SEQUENCE [LARGE SCALE GENOMIC DNA]</scope>
    <source>
        <strain evidence="3">ATCC 17616 / 249</strain>
    </source>
</reference>
<evidence type="ECO:0000313" key="2">
    <source>
        <dbReference type="EMBL" id="BAG46534.1"/>
    </source>
</evidence>
<accession>A0A0H3KVZ5</accession>
<dbReference type="Proteomes" id="UP000008815">
    <property type="component" value="Chromosome 2"/>
</dbReference>
<dbReference type="STRING" id="395019.BMULJ_04684"/>
<dbReference type="HOGENOM" id="CLU_699570_0_0_4"/>
<sequence>MTPHNEKSPAPAPADEQPASAPIDTPTDREFALSAAICVHPKGVYGDEGGSMCCPITHTRDASFAPSPADERAAFESLKGAWQSMPPFDVFCAGWQAGRAASANETGAEGAEPMAIPAGWKLVPVAPTFEMCRAMEEAIDAGWKDSIVWARGIAAAPQPPAQADARAGLTDEQRSTLESLARTSTPYEQEVLRSILAAHPGQPVADDAAVRGDERAKRKAFTAVFLDVTTDEAREIVNHPKWSAGSWSHALDDRDAARAELARAAFSQANPGQPEPRAEVTDTEPQWIVNDLGELGVKVGGRFFFLYKGDNIEYGASSSRDGIALHDDGSPMQYRIVGKREFGETCLPVKWVLQGRSEDRYHEKLVYHPGLSFGKPEDGDWKLLPAARTQGGES</sequence>
<dbReference type="EMBL" id="AP009386">
    <property type="protein sequence ID" value="BAG46534.1"/>
    <property type="molecule type" value="Genomic_DNA"/>
</dbReference>
<dbReference type="KEGG" id="bmu:Bmul_3833"/>
<dbReference type="KEGG" id="bmj:BMULJ_04684"/>
<proteinExistence type="predicted"/>
<dbReference type="RefSeq" id="WP_012216675.1">
    <property type="nucleotide sequence ID" value="NC_010086.1"/>
</dbReference>
<gene>
    <name evidence="2" type="ordered locus">BMULJ_04684</name>
</gene>